<dbReference type="Proteomes" id="UP000655420">
    <property type="component" value="Unassembled WGS sequence"/>
</dbReference>
<dbReference type="InterPro" id="IPR006665">
    <property type="entry name" value="OmpA-like"/>
</dbReference>
<dbReference type="PANTHER" id="PTHR30329">
    <property type="entry name" value="STATOR ELEMENT OF FLAGELLAR MOTOR COMPLEX"/>
    <property type="match status" value="1"/>
</dbReference>
<proteinExistence type="predicted"/>
<evidence type="ECO:0000256" key="4">
    <source>
        <dbReference type="PROSITE-ProRule" id="PRU00473"/>
    </source>
</evidence>
<evidence type="ECO:0000313" key="8">
    <source>
        <dbReference type="EMBL" id="MBK0397566.1"/>
    </source>
</evidence>
<sequence length="214" mass="22568">MRKTVIVLTCCTTMLASCAETVQQNPRTATGALGGALAGAALGTLVGGNDYRNALVGAGIGLLAGAAVGQFLDQQQRDLERELAGTGADVYQQGDALYVRLPENVTFQTGSAVLQPGFYPIISDVAQTLQQYPQSYVEVIGHTDSTGSESFNLQLSERRANTVATELRARGITPTRVTSFGVGESQPIASNATPEGRAQNRRVEIRIVPVTQQG</sequence>
<dbReference type="PANTHER" id="PTHR30329:SF21">
    <property type="entry name" value="LIPOPROTEIN YIAD-RELATED"/>
    <property type="match status" value="1"/>
</dbReference>
<dbReference type="InterPro" id="IPR036737">
    <property type="entry name" value="OmpA-like_sf"/>
</dbReference>
<evidence type="ECO:0000256" key="1">
    <source>
        <dbReference type="ARBA" id="ARBA00004442"/>
    </source>
</evidence>
<dbReference type="EMBL" id="JAEHHL010000001">
    <property type="protein sequence ID" value="MBK0397566.1"/>
    <property type="molecule type" value="Genomic_DNA"/>
</dbReference>
<gene>
    <name evidence="8" type="ORF">H0I76_00050</name>
</gene>
<evidence type="ECO:0000313" key="9">
    <source>
        <dbReference type="Proteomes" id="UP000655420"/>
    </source>
</evidence>
<evidence type="ECO:0000259" key="7">
    <source>
        <dbReference type="PROSITE" id="PS51123"/>
    </source>
</evidence>
<dbReference type="PROSITE" id="PS01068">
    <property type="entry name" value="OMPA_1"/>
    <property type="match status" value="1"/>
</dbReference>
<dbReference type="PROSITE" id="PS51123">
    <property type="entry name" value="OMPA_2"/>
    <property type="match status" value="1"/>
</dbReference>
<keyword evidence="9" id="KW-1185">Reference proteome</keyword>
<dbReference type="PRINTS" id="PR01023">
    <property type="entry name" value="NAFLGMOTY"/>
</dbReference>
<feature type="domain" description="OmpA-like" evidence="7">
    <location>
        <begin position="94"/>
        <end position="211"/>
    </location>
</feature>
<evidence type="ECO:0000256" key="3">
    <source>
        <dbReference type="ARBA" id="ARBA00023237"/>
    </source>
</evidence>
<evidence type="ECO:0000256" key="5">
    <source>
        <dbReference type="SAM" id="MobiDB-lite"/>
    </source>
</evidence>
<dbReference type="GO" id="GO:0009279">
    <property type="term" value="C:cell outer membrane"/>
    <property type="evidence" value="ECO:0007669"/>
    <property type="project" value="UniProtKB-SubCell"/>
</dbReference>
<dbReference type="AlphaFoldDB" id="A0A8J7M3E3"/>
<dbReference type="Pfam" id="PF00691">
    <property type="entry name" value="OmpA"/>
    <property type="match status" value="1"/>
</dbReference>
<dbReference type="CDD" id="cd07185">
    <property type="entry name" value="OmpA_C-like"/>
    <property type="match status" value="1"/>
</dbReference>
<dbReference type="Pfam" id="PF13488">
    <property type="entry name" value="Gly-zipper_Omp"/>
    <property type="match status" value="1"/>
</dbReference>
<keyword evidence="3" id="KW-0998">Cell outer membrane</keyword>
<dbReference type="SUPFAM" id="SSF103088">
    <property type="entry name" value="OmpA-like"/>
    <property type="match status" value="1"/>
</dbReference>
<keyword evidence="2 4" id="KW-0472">Membrane</keyword>
<protein>
    <submittedName>
        <fullName evidence="8">OmpA family protein</fullName>
    </submittedName>
</protein>
<dbReference type="Gene3D" id="3.30.1330.60">
    <property type="entry name" value="OmpA-like domain"/>
    <property type="match status" value="1"/>
</dbReference>
<organism evidence="8 9">
    <name type="scientific">Thermohalobaculum xanthum</name>
    <dbReference type="NCBI Taxonomy" id="2753746"/>
    <lineage>
        <taxon>Bacteria</taxon>
        <taxon>Pseudomonadati</taxon>
        <taxon>Pseudomonadota</taxon>
        <taxon>Alphaproteobacteria</taxon>
        <taxon>Rhodobacterales</taxon>
        <taxon>Paracoccaceae</taxon>
        <taxon>Thermohalobaculum</taxon>
    </lineage>
</organism>
<evidence type="ECO:0000256" key="6">
    <source>
        <dbReference type="SAM" id="SignalP"/>
    </source>
</evidence>
<dbReference type="PROSITE" id="PS51257">
    <property type="entry name" value="PROKAR_LIPOPROTEIN"/>
    <property type="match status" value="1"/>
</dbReference>
<evidence type="ECO:0000256" key="2">
    <source>
        <dbReference type="ARBA" id="ARBA00023136"/>
    </source>
</evidence>
<dbReference type="InterPro" id="IPR039567">
    <property type="entry name" value="Gly-zipper"/>
</dbReference>
<comment type="subcellular location">
    <subcellularLocation>
        <location evidence="1">Cell outer membrane</location>
    </subcellularLocation>
</comment>
<accession>A0A8J7M3E3</accession>
<dbReference type="PRINTS" id="PR01021">
    <property type="entry name" value="OMPADOMAIN"/>
</dbReference>
<dbReference type="InterPro" id="IPR006690">
    <property type="entry name" value="OMPA-like_CS"/>
</dbReference>
<reference evidence="8" key="1">
    <citation type="submission" date="2020-12" db="EMBL/GenBank/DDBJ databases">
        <title>Bacterial taxonomy.</title>
        <authorList>
            <person name="Pan X."/>
        </authorList>
    </citation>
    <scope>NUCLEOTIDE SEQUENCE</scope>
    <source>
        <strain evidence="8">M0105</strain>
    </source>
</reference>
<feature type="chain" id="PRO_5035270600" evidence="6">
    <location>
        <begin position="20"/>
        <end position="214"/>
    </location>
</feature>
<keyword evidence="6" id="KW-0732">Signal</keyword>
<dbReference type="InterPro" id="IPR006664">
    <property type="entry name" value="OMP_bac"/>
</dbReference>
<dbReference type="RefSeq" id="WP_200605488.1">
    <property type="nucleotide sequence ID" value="NZ_JAEHHL010000001.1"/>
</dbReference>
<feature type="signal peptide" evidence="6">
    <location>
        <begin position="1"/>
        <end position="19"/>
    </location>
</feature>
<dbReference type="InterPro" id="IPR050330">
    <property type="entry name" value="Bact_OuterMem_StrucFunc"/>
</dbReference>
<comment type="caution">
    <text evidence="8">The sequence shown here is derived from an EMBL/GenBank/DDBJ whole genome shotgun (WGS) entry which is preliminary data.</text>
</comment>
<name>A0A8J7M3E3_9RHOB</name>
<feature type="region of interest" description="Disordered" evidence="5">
    <location>
        <begin position="178"/>
        <end position="197"/>
    </location>
</feature>